<evidence type="ECO:0000313" key="7">
    <source>
        <dbReference type="EMBL" id="AIO00200.1"/>
    </source>
</evidence>
<dbReference type="AlphaFoldDB" id="A0A088RY49"/>
<dbReference type="GO" id="GO:0008270">
    <property type="term" value="F:zinc ion binding"/>
    <property type="evidence" value="ECO:0007669"/>
    <property type="project" value="UniProtKB-KW"/>
</dbReference>
<dbReference type="InterPro" id="IPR013083">
    <property type="entry name" value="Znf_RING/FYVE/PHD"/>
</dbReference>
<keyword evidence="8" id="KW-1185">Reference proteome</keyword>
<sequence>MSANTRAHVDHAHDVLRGIRRVRTTVQLQEAYDGLLAFLKTTRQQVETQAANSAAPGIKGSGGSSKVYLQVPSNPLTEAQAAMSQLRQVSLLCGAFCRRVEHLLRTTYTYADVDDATHHGLATVHVSTYMTQLTEELQRFNTPAVNRFLAAASETSVASTSPWPVSPVDCVLSYGIGDLFDYRLCRRKRAQTYLQYLLAQPQWSAAAITQVIVSLNETLSTPADPFSVCTGDEGVEATLFVTPLRDPISQTVIQIPARGETCVHLELFDVESFVQATQQRSFSTMDVGAPCPLCSRTVHLSSIRVDTQALEAMRSYERAAAATAVSSTSSAAPSPLTAECALEWNTDTRTVRVVRGGRGASTEASAVDEDQEEPATPLQGARDDAPEVVMKRRRIEIGGHVLYAD</sequence>
<keyword evidence="1" id="KW-0479">Metal-binding</keyword>
<keyword evidence="2 4" id="KW-0863">Zinc-finger</keyword>
<dbReference type="VEuPathDB" id="TriTrypDB:LPMP_292530"/>
<dbReference type="Gene3D" id="3.30.40.10">
    <property type="entry name" value="Zinc/RING finger domain, C3HC4 (zinc finger)"/>
    <property type="match status" value="1"/>
</dbReference>
<dbReference type="GO" id="GO:0016925">
    <property type="term" value="P:protein sumoylation"/>
    <property type="evidence" value="ECO:0007669"/>
    <property type="project" value="TreeGrafter"/>
</dbReference>
<evidence type="ECO:0000313" key="8">
    <source>
        <dbReference type="Proteomes" id="UP000063063"/>
    </source>
</evidence>
<dbReference type="eggNOG" id="KOG2169">
    <property type="taxonomic scope" value="Eukaryota"/>
</dbReference>
<dbReference type="InterPro" id="IPR004181">
    <property type="entry name" value="Znf_MIZ"/>
</dbReference>
<dbReference type="PANTHER" id="PTHR10782:SF96">
    <property type="entry name" value="SP-RING-TYPE DOMAIN-CONTAINING PROTEIN"/>
    <property type="match status" value="1"/>
</dbReference>
<dbReference type="PROSITE" id="PS51044">
    <property type="entry name" value="ZF_SP_RING"/>
    <property type="match status" value="1"/>
</dbReference>
<feature type="region of interest" description="Disordered" evidence="5">
    <location>
        <begin position="357"/>
        <end position="385"/>
    </location>
</feature>
<evidence type="ECO:0000256" key="2">
    <source>
        <dbReference type="ARBA" id="ARBA00022771"/>
    </source>
</evidence>
<keyword evidence="7" id="KW-0436">Ligase</keyword>
<protein>
    <submittedName>
        <fullName evidence="7">MIZ/SP-RING zinc finger-containing protein, putative</fullName>
        <ecNumber evidence="7">6.3.2.-</ecNumber>
    </submittedName>
</protein>
<dbReference type="EMBL" id="CP009398">
    <property type="protein sequence ID" value="AIO00200.1"/>
    <property type="molecule type" value="Genomic_DNA"/>
</dbReference>
<dbReference type="EC" id="6.3.2.-" evidence="7"/>
<dbReference type="GO" id="GO:0061665">
    <property type="term" value="F:SUMO ligase activity"/>
    <property type="evidence" value="ECO:0007669"/>
    <property type="project" value="TreeGrafter"/>
</dbReference>
<dbReference type="VEuPathDB" id="TriTrypDB:LPAL13_290027600"/>
<evidence type="ECO:0000256" key="3">
    <source>
        <dbReference type="ARBA" id="ARBA00022833"/>
    </source>
</evidence>
<dbReference type="Proteomes" id="UP000063063">
    <property type="component" value="Chromosome 29"/>
</dbReference>
<dbReference type="OrthoDB" id="28127at2759"/>
<reference evidence="7 8" key="1">
    <citation type="journal article" date="2015" name="Sci. Rep.">
        <title>The genome of Leishmania panamensis: insights into genomics of the L. (Viannia) subgenus.</title>
        <authorList>
            <person name="Llanes A."/>
            <person name="Restrepo C.M."/>
            <person name="Vecchio G.D."/>
            <person name="Anguizola F.J."/>
            <person name="Lleonart R."/>
        </authorList>
    </citation>
    <scope>NUCLEOTIDE SEQUENCE [LARGE SCALE GENOMIC DNA]</scope>
    <source>
        <strain evidence="7 8">MHOM/PA/94/PSC-1</strain>
    </source>
</reference>
<keyword evidence="3" id="KW-0862">Zinc</keyword>
<dbReference type="GO" id="GO:0000785">
    <property type="term" value="C:chromatin"/>
    <property type="evidence" value="ECO:0007669"/>
    <property type="project" value="TreeGrafter"/>
</dbReference>
<proteinExistence type="predicted"/>
<feature type="domain" description="SP-RING-type" evidence="6">
    <location>
        <begin position="231"/>
        <end position="318"/>
    </location>
</feature>
<dbReference type="KEGG" id="lpan:LPMP_292530"/>
<gene>
    <name evidence="7" type="ORF">LPMP_292530</name>
</gene>
<dbReference type="GeneID" id="22577016"/>
<accession>A0A088RY49</accession>
<dbReference type="RefSeq" id="XP_010700857.1">
    <property type="nucleotide sequence ID" value="XM_010702555.1"/>
</dbReference>
<organism evidence="7 8">
    <name type="scientific">Leishmania panamensis</name>
    <dbReference type="NCBI Taxonomy" id="5679"/>
    <lineage>
        <taxon>Eukaryota</taxon>
        <taxon>Discoba</taxon>
        <taxon>Euglenozoa</taxon>
        <taxon>Kinetoplastea</taxon>
        <taxon>Metakinetoplastina</taxon>
        <taxon>Trypanosomatida</taxon>
        <taxon>Trypanosomatidae</taxon>
        <taxon>Leishmaniinae</taxon>
        <taxon>Leishmania</taxon>
        <taxon>Leishmania guyanensis species complex</taxon>
    </lineage>
</organism>
<dbReference type="PANTHER" id="PTHR10782">
    <property type="entry name" value="ZINC FINGER MIZ DOMAIN-CONTAINING PROTEIN"/>
    <property type="match status" value="1"/>
</dbReference>
<evidence type="ECO:0000256" key="5">
    <source>
        <dbReference type="SAM" id="MobiDB-lite"/>
    </source>
</evidence>
<name>A0A088RY49_LEIPA</name>
<evidence type="ECO:0000256" key="1">
    <source>
        <dbReference type="ARBA" id="ARBA00022723"/>
    </source>
</evidence>
<evidence type="ECO:0000256" key="4">
    <source>
        <dbReference type="PROSITE-ProRule" id="PRU00452"/>
    </source>
</evidence>
<evidence type="ECO:0000259" key="6">
    <source>
        <dbReference type="PROSITE" id="PS51044"/>
    </source>
</evidence>